<evidence type="ECO:0000313" key="2">
    <source>
        <dbReference type="Proteomes" id="UP000076154"/>
    </source>
</evidence>
<keyword evidence="2" id="KW-1185">Reference proteome</keyword>
<dbReference type="EMBL" id="LUEZ02000058">
    <property type="protein sequence ID" value="RDB20743.1"/>
    <property type="molecule type" value="Genomic_DNA"/>
</dbReference>
<protein>
    <submittedName>
        <fullName evidence="1">Uncharacterized protein</fullName>
    </submittedName>
</protein>
<evidence type="ECO:0000313" key="1">
    <source>
        <dbReference type="EMBL" id="RDB20743.1"/>
    </source>
</evidence>
<reference evidence="1" key="1">
    <citation type="submission" date="2018-04" db="EMBL/GenBank/DDBJ databases">
        <title>Whole genome sequencing of Hypsizygus marmoreus.</title>
        <authorList>
            <person name="Choi I.-G."/>
            <person name="Min B."/>
            <person name="Kim J.-G."/>
            <person name="Kim S."/>
            <person name="Oh Y.-L."/>
            <person name="Kong W.-S."/>
            <person name="Park H."/>
            <person name="Jeong J."/>
            <person name="Song E.-S."/>
        </authorList>
    </citation>
    <scope>NUCLEOTIDE SEQUENCE [LARGE SCALE GENOMIC DNA]</scope>
    <source>
        <strain evidence="1">51987-8</strain>
    </source>
</reference>
<comment type="caution">
    <text evidence="1">The sequence shown here is derived from an EMBL/GenBank/DDBJ whole genome shotgun (WGS) entry which is preliminary data.</text>
</comment>
<sequence>MTSTPPPNNAYCLPYKYFHLQLVTANRVRIEEVTRCPNRPYIVLETAECVQAQAEIQPEFSLLGKSAKLRCSPLPEYPPWFWGTVFRLHIFSAVLNYDLYRAFNSLCTML</sequence>
<proteinExistence type="predicted"/>
<dbReference type="InParanoid" id="A0A369JM17"/>
<gene>
    <name evidence="1" type="ORF">Hypma_012164</name>
</gene>
<accession>A0A369JM17</accession>
<name>A0A369JM17_HYPMA</name>
<dbReference type="Proteomes" id="UP000076154">
    <property type="component" value="Unassembled WGS sequence"/>
</dbReference>
<organism evidence="1 2">
    <name type="scientific">Hypsizygus marmoreus</name>
    <name type="common">White beech mushroom</name>
    <name type="synonym">Agaricus marmoreus</name>
    <dbReference type="NCBI Taxonomy" id="39966"/>
    <lineage>
        <taxon>Eukaryota</taxon>
        <taxon>Fungi</taxon>
        <taxon>Dikarya</taxon>
        <taxon>Basidiomycota</taxon>
        <taxon>Agaricomycotina</taxon>
        <taxon>Agaricomycetes</taxon>
        <taxon>Agaricomycetidae</taxon>
        <taxon>Agaricales</taxon>
        <taxon>Tricholomatineae</taxon>
        <taxon>Lyophyllaceae</taxon>
        <taxon>Hypsizygus</taxon>
    </lineage>
</organism>
<dbReference type="AlphaFoldDB" id="A0A369JM17"/>